<feature type="transmembrane region" description="Helical" evidence="2">
    <location>
        <begin position="30"/>
        <end position="54"/>
    </location>
</feature>
<feature type="transmembrane region" description="Helical" evidence="2">
    <location>
        <begin position="109"/>
        <end position="131"/>
    </location>
</feature>
<evidence type="ECO:0000313" key="4">
    <source>
        <dbReference type="Proteomes" id="UP000812966"/>
    </source>
</evidence>
<feature type="compositionally biased region" description="Basic and acidic residues" evidence="1">
    <location>
        <begin position="229"/>
        <end position="241"/>
    </location>
</feature>
<sequence length="391" mass="43169">MKMTKSRWDPFVSGSSTINSEEPSITKTRICFLSLAILLTFITICCTASLAAFQSKWELGVSGLNGFLLFLLFFILILTVFLLTVPLVFDKWDKLPTLNRWIGVPRSTWIFLITGTGLSLLSALMVTVSAFTQPGCKNPDDDPHADKGDGFKDGLGRWCTTKKASAVFLWYVPCAWLGMLIHFFILQRRTSNESNSSLARFKSKSILNTWKPISSDDAVPHSSTSIWGRQKDKEAEVERRPQLSPKKASFTVLGQNEREAGYTYGYSEHDDVDYQDDRADGDLGYSSQPAVHFAGHTQMGGRRSIDPYGAFDGDGMPRQAITPKRNVPPPLVAEMAGRDAGGIGNKSGVVSRTMLLASSSTYDDPYTRVRESLSSPAPQPYNYSAAHYSGV</sequence>
<reference evidence="3" key="1">
    <citation type="submission" date="2020-04" db="EMBL/GenBank/DDBJ databases">
        <title>Analysis of mating type loci in Filobasidium floriforme.</title>
        <authorList>
            <person name="Nowrousian M."/>
        </authorList>
    </citation>
    <scope>NUCLEOTIDE SEQUENCE</scope>
    <source>
        <strain evidence="3">CBS 6242</strain>
    </source>
</reference>
<keyword evidence="2" id="KW-0472">Membrane</keyword>
<feature type="transmembrane region" description="Helical" evidence="2">
    <location>
        <begin position="168"/>
        <end position="186"/>
    </location>
</feature>
<name>A0A8K0NNX2_9TREE</name>
<feature type="region of interest" description="Disordered" evidence="1">
    <location>
        <begin position="215"/>
        <end position="243"/>
    </location>
</feature>
<keyword evidence="2" id="KW-0812">Transmembrane</keyword>
<proteinExistence type="predicted"/>
<evidence type="ECO:0008006" key="5">
    <source>
        <dbReference type="Google" id="ProtNLM"/>
    </source>
</evidence>
<evidence type="ECO:0000256" key="2">
    <source>
        <dbReference type="SAM" id="Phobius"/>
    </source>
</evidence>
<protein>
    <recommendedName>
        <fullName evidence="5">MARVEL domain-containing protein</fullName>
    </recommendedName>
</protein>
<comment type="caution">
    <text evidence="3">The sequence shown here is derived from an EMBL/GenBank/DDBJ whole genome shotgun (WGS) entry which is preliminary data.</text>
</comment>
<evidence type="ECO:0000313" key="3">
    <source>
        <dbReference type="EMBL" id="KAG7561873.1"/>
    </source>
</evidence>
<keyword evidence="4" id="KW-1185">Reference proteome</keyword>
<organism evidence="3 4">
    <name type="scientific">Filobasidium floriforme</name>
    <dbReference type="NCBI Taxonomy" id="5210"/>
    <lineage>
        <taxon>Eukaryota</taxon>
        <taxon>Fungi</taxon>
        <taxon>Dikarya</taxon>
        <taxon>Basidiomycota</taxon>
        <taxon>Agaricomycotina</taxon>
        <taxon>Tremellomycetes</taxon>
        <taxon>Filobasidiales</taxon>
        <taxon>Filobasidiaceae</taxon>
        <taxon>Filobasidium</taxon>
    </lineage>
</organism>
<gene>
    <name evidence="3" type="ORF">FFLO_02690</name>
</gene>
<feature type="region of interest" description="Disordered" evidence="1">
    <location>
        <begin position="371"/>
        <end position="391"/>
    </location>
</feature>
<dbReference type="AlphaFoldDB" id="A0A8K0NNX2"/>
<accession>A0A8K0NNX2</accession>
<evidence type="ECO:0000256" key="1">
    <source>
        <dbReference type="SAM" id="MobiDB-lite"/>
    </source>
</evidence>
<dbReference type="Proteomes" id="UP000812966">
    <property type="component" value="Unassembled WGS sequence"/>
</dbReference>
<keyword evidence="2" id="KW-1133">Transmembrane helix</keyword>
<feature type="transmembrane region" description="Helical" evidence="2">
    <location>
        <begin position="66"/>
        <end position="89"/>
    </location>
</feature>
<dbReference type="EMBL" id="JABELV010000044">
    <property type="protein sequence ID" value="KAG7561873.1"/>
    <property type="molecule type" value="Genomic_DNA"/>
</dbReference>